<sequence>MPDVDRDRQVGFELTFKFALSAVTFLAYDTLLNIGDEIDYVWRGPRSWVTWAYAFIRHVPSIIAFTFFEWRPEQCRAWIAYQLSFNEALTIAVEGVLIVRIYALYNRNRLVIAAVLFLYMSEITLMIVVIAVSIPGMRFDEQCVITDTPGIFTSYWIISLAFETILFALTLVKFFTSMSRYLGRHSLLFALVRDGTWAYAMTFVIMLMNTLVYHLVKGTLAGVCFCWELAIMSFAGAHVLLNLRRLAADRSVIELPLSVGVDDTIQFTSHIDHAGEGTATGITNESEVTMEMRNLKGCSLSCRA</sequence>
<feature type="transmembrane region" description="Helical" evidence="1">
    <location>
        <begin position="110"/>
        <end position="134"/>
    </location>
</feature>
<dbReference type="Pfam" id="PF20151">
    <property type="entry name" value="DUF6533"/>
    <property type="match status" value="1"/>
</dbReference>
<evidence type="ECO:0000313" key="4">
    <source>
        <dbReference type="Proteomes" id="UP000006352"/>
    </source>
</evidence>
<proteinExistence type="predicted"/>
<evidence type="ECO:0000313" key="3">
    <source>
        <dbReference type="EMBL" id="CCM04747.1"/>
    </source>
</evidence>
<feature type="domain" description="DUF6533" evidence="2">
    <location>
        <begin position="18"/>
        <end position="60"/>
    </location>
</feature>
<dbReference type="HOGENOM" id="CLU_035509_10_2_1"/>
<dbReference type="RefSeq" id="XP_012184030.1">
    <property type="nucleotide sequence ID" value="XM_012328640.1"/>
</dbReference>
<accession>J4HZW0</accession>
<dbReference type="InterPro" id="IPR045340">
    <property type="entry name" value="DUF6533"/>
</dbReference>
<keyword evidence="1" id="KW-1133">Transmembrane helix</keyword>
<gene>
    <name evidence="3" type="ORF">FIBRA_06937</name>
</gene>
<keyword evidence="1" id="KW-0472">Membrane</keyword>
<name>J4HZW0_9APHY</name>
<feature type="transmembrane region" description="Helical" evidence="1">
    <location>
        <begin position="220"/>
        <end position="241"/>
    </location>
</feature>
<evidence type="ECO:0000259" key="2">
    <source>
        <dbReference type="Pfam" id="PF20151"/>
    </source>
</evidence>
<dbReference type="InParanoid" id="J4HZW0"/>
<dbReference type="GeneID" id="24099658"/>
<evidence type="ECO:0000256" key="1">
    <source>
        <dbReference type="SAM" id="Phobius"/>
    </source>
</evidence>
<keyword evidence="1" id="KW-0812">Transmembrane</keyword>
<reference evidence="3 4" key="1">
    <citation type="journal article" date="2012" name="Appl. Environ. Microbiol.">
        <title>Short-read sequencing for genomic analysis of the brown rot fungus Fibroporia radiculosa.</title>
        <authorList>
            <person name="Tang J.D."/>
            <person name="Perkins A.D."/>
            <person name="Sonstegard T.S."/>
            <person name="Schroeder S.G."/>
            <person name="Burgess S.C."/>
            <person name="Diehl S.V."/>
        </authorList>
    </citation>
    <scope>NUCLEOTIDE SEQUENCE [LARGE SCALE GENOMIC DNA]</scope>
    <source>
        <strain evidence="3 4">TFFH 294</strain>
    </source>
</reference>
<dbReference type="Proteomes" id="UP000006352">
    <property type="component" value="Unassembled WGS sequence"/>
</dbReference>
<protein>
    <recommendedName>
        <fullName evidence="2">DUF6533 domain-containing protein</fullName>
    </recommendedName>
</protein>
<feature type="transmembrane region" description="Helical" evidence="1">
    <location>
        <begin position="196"/>
        <end position="214"/>
    </location>
</feature>
<organism evidence="3 4">
    <name type="scientific">Fibroporia radiculosa</name>
    <dbReference type="NCBI Taxonomy" id="599839"/>
    <lineage>
        <taxon>Eukaryota</taxon>
        <taxon>Fungi</taxon>
        <taxon>Dikarya</taxon>
        <taxon>Basidiomycota</taxon>
        <taxon>Agaricomycotina</taxon>
        <taxon>Agaricomycetes</taxon>
        <taxon>Polyporales</taxon>
        <taxon>Fibroporiaceae</taxon>
        <taxon>Fibroporia</taxon>
    </lineage>
</organism>
<dbReference type="OrthoDB" id="2637653at2759"/>
<feature type="transmembrane region" description="Helical" evidence="1">
    <location>
        <begin position="154"/>
        <end position="175"/>
    </location>
</feature>
<keyword evidence="4" id="KW-1185">Reference proteome</keyword>
<dbReference type="EMBL" id="HE797166">
    <property type="protein sequence ID" value="CCM04747.1"/>
    <property type="molecule type" value="Genomic_DNA"/>
</dbReference>
<dbReference type="AlphaFoldDB" id="J4HZW0"/>